<keyword evidence="6" id="KW-0732">Signal</keyword>
<dbReference type="AlphaFoldDB" id="A0A1Y1IBB9"/>
<evidence type="ECO:0000313" key="8">
    <source>
        <dbReference type="EMBL" id="GAQ86709.1"/>
    </source>
</evidence>
<evidence type="ECO:0000256" key="3">
    <source>
        <dbReference type="ARBA" id="ARBA00022723"/>
    </source>
</evidence>
<organism evidence="8 9">
    <name type="scientific">Klebsormidium nitens</name>
    <name type="common">Green alga</name>
    <name type="synonym">Ulothrix nitens</name>
    <dbReference type="NCBI Taxonomy" id="105231"/>
    <lineage>
        <taxon>Eukaryota</taxon>
        <taxon>Viridiplantae</taxon>
        <taxon>Streptophyta</taxon>
        <taxon>Klebsormidiophyceae</taxon>
        <taxon>Klebsormidiales</taxon>
        <taxon>Klebsormidiaceae</taxon>
        <taxon>Klebsormidium</taxon>
    </lineage>
</organism>
<comment type="similarity">
    <text evidence="2">Belongs to the tyrosinase family.</text>
</comment>
<comment type="cofactor">
    <cofactor evidence="1">
        <name>Cu(2+)</name>
        <dbReference type="ChEBI" id="CHEBI:29036"/>
    </cofactor>
</comment>
<gene>
    <name evidence="8" type="ORF">KFL_003060080</name>
</gene>
<dbReference type="PANTHER" id="PTHR11474">
    <property type="entry name" value="TYROSINASE FAMILY MEMBER"/>
    <property type="match status" value="1"/>
</dbReference>
<feature type="chain" id="PRO_5012146542" evidence="6">
    <location>
        <begin position="27"/>
        <end position="648"/>
    </location>
</feature>
<dbReference type="InterPro" id="IPR008922">
    <property type="entry name" value="Di-copper_centre_dom_sf"/>
</dbReference>
<dbReference type="Pfam" id="PF12142">
    <property type="entry name" value="PPO1_DWL"/>
    <property type="match status" value="1"/>
</dbReference>
<dbReference type="STRING" id="105231.A0A1Y1IBB9"/>
<dbReference type="PANTHER" id="PTHR11474:SF76">
    <property type="entry name" value="SHKT DOMAIN-CONTAINING PROTEIN"/>
    <property type="match status" value="1"/>
</dbReference>
<keyword evidence="5" id="KW-0186">Copper</keyword>
<proteinExistence type="inferred from homology"/>
<evidence type="ECO:0000256" key="4">
    <source>
        <dbReference type="ARBA" id="ARBA00023002"/>
    </source>
</evidence>
<feature type="signal peptide" evidence="6">
    <location>
        <begin position="1"/>
        <end position="26"/>
    </location>
</feature>
<dbReference type="OrthoDB" id="6132182at2759"/>
<dbReference type="PRINTS" id="PR00092">
    <property type="entry name" value="TYROSINASE"/>
</dbReference>
<dbReference type="EMBL" id="DF237255">
    <property type="protein sequence ID" value="GAQ86709.1"/>
    <property type="molecule type" value="Genomic_DNA"/>
</dbReference>
<dbReference type="OMA" id="DEHETKM"/>
<protein>
    <submittedName>
        <fullName evidence="8">Putative polyphenol oxidase</fullName>
    </submittedName>
</protein>
<evidence type="ECO:0000256" key="1">
    <source>
        <dbReference type="ARBA" id="ARBA00001973"/>
    </source>
</evidence>
<dbReference type="PROSITE" id="PS00498">
    <property type="entry name" value="TYROSINASE_2"/>
    <property type="match status" value="1"/>
</dbReference>
<dbReference type="GO" id="GO:0004097">
    <property type="term" value="F:catechol oxidase activity"/>
    <property type="evidence" value="ECO:0007669"/>
    <property type="project" value="InterPro"/>
</dbReference>
<name>A0A1Y1IBB9_KLENI</name>
<feature type="domain" description="Tyrosinase copper-binding" evidence="7">
    <location>
        <begin position="354"/>
        <end position="365"/>
    </location>
</feature>
<dbReference type="InterPro" id="IPR002227">
    <property type="entry name" value="Tyrosinase_Cu-bd"/>
</dbReference>
<evidence type="ECO:0000256" key="5">
    <source>
        <dbReference type="ARBA" id="ARBA00023008"/>
    </source>
</evidence>
<dbReference type="InterPro" id="IPR050316">
    <property type="entry name" value="Tyrosinase/Hemocyanin"/>
</dbReference>
<dbReference type="GO" id="GO:0046872">
    <property type="term" value="F:metal ion binding"/>
    <property type="evidence" value="ECO:0007669"/>
    <property type="project" value="UniProtKB-KW"/>
</dbReference>
<evidence type="ECO:0000259" key="7">
    <source>
        <dbReference type="PROSITE" id="PS00498"/>
    </source>
</evidence>
<keyword evidence="3" id="KW-0479">Metal-binding</keyword>
<accession>A0A1Y1IBB9</accession>
<dbReference type="Proteomes" id="UP000054558">
    <property type="component" value="Unassembled WGS sequence"/>
</dbReference>
<evidence type="ECO:0000256" key="2">
    <source>
        <dbReference type="ARBA" id="ARBA00009928"/>
    </source>
</evidence>
<dbReference type="InterPro" id="IPR022739">
    <property type="entry name" value="Polyphenol_oxidase_cen"/>
</dbReference>
<sequence>MMAPRVACVALLLASLFLCAPDASRAQIVIRSNRTANASAPAPAISLSSGNATKPGYSGGLLGFQPDGGLYITPDVINQCESLPGTASDGSGNAMLLTASGTVTDEKEKGTDLGNCCPPPYAGAPVAWQPYGPSRPIVVRRSWLDVQNDTVYMEKLARGFKLMRTQGPNSPNSLLRQARVHCHHCTTAKTQGYIHNGWHFLPWHRAEIFYFEQSMQYLLNDPTFAMPYWEWDNPEGVWLINQYRNRTSPLFDQKRTQNDSTSIKMMNRYCSPQEVYKAITAVTDPVLFHGLRDTSVSQFGNQGTLEALHGWPHTAVGAQAELQPGLDTSLFPDTGSCATCRFHDMGSFSTSGWDPAFWSHHFNIDRLWEEWLKQPNANTTSGHNENFADAAWLDSVFTFYRADGVLETITVRDTLNITNMGYAYAPARNIWNTTNAVASGVAAAAAVTTADPPAPVRKLLANVTANLPPVNTVPELLAQYPNFAVNYANLTAVMPEPVKVGRNVSRYRILRTLPDLPGTEELLMFHEISARMDERALIEVWVNKPDVSVGSKLDWHYLGTLTQVPMSPKPSKLPTNSFSAIKNRALQLNPILKNLGLLSATELLITLVPAEYMVDSGNNGFRMAPQYSTVTIAGAEIYRGTLSSYFQR</sequence>
<dbReference type="SUPFAM" id="SSF48056">
    <property type="entry name" value="Di-copper centre-containing domain"/>
    <property type="match status" value="1"/>
</dbReference>
<dbReference type="Gene3D" id="1.10.1280.10">
    <property type="entry name" value="Di-copper center containing domain from catechol oxidase"/>
    <property type="match status" value="1"/>
</dbReference>
<keyword evidence="9" id="KW-1185">Reference proteome</keyword>
<dbReference type="Pfam" id="PF00264">
    <property type="entry name" value="Tyrosinase"/>
    <property type="match status" value="2"/>
</dbReference>
<reference evidence="8 9" key="1">
    <citation type="journal article" date="2014" name="Nat. Commun.">
        <title>Klebsormidium flaccidum genome reveals primary factors for plant terrestrial adaptation.</title>
        <authorList>
            <person name="Hori K."/>
            <person name="Maruyama F."/>
            <person name="Fujisawa T."/>
            <person name="Togashi T."/>
            <person name="Yamamoto N."/>
            <person name="Seo M."/>
            <person name="Sato S."/>
            <person name="Yamada T."/>
            <person name="Mori H."/>
            <person name="Tajima N."/>
            <person name="Moriyama T."/>
            <person name="Ikeuchi M."/>
            <person name="Watanabe M."/>
            <person name="Wada H."/>
            <person name="Kobayashi K."/>
            <person name="Saito M."/>
            <person name="Masuda T."/>
            <person name="Sasaki-Sekimoto Y."/>
            <person name="Mashiguchi K."/>
            <person name="Awai K."/>
            <person name="Shimojima M."/>
            <person name="Masuda S."/>
            <person name="Iwai M."/>
            <person name="Nobusawa T."/>
            <person name="Narise T."/>
            <person name="Kondo S."/>
            <person name="Saito H."/>
            <person name="Sato R."/>
            <person name="Murakawa M."/>
            <person name="Ihara Y."/>
            <person name="Oshima-Yamada Y."/>
            <person name="Ohtaka K."/>
            <person name="Satoh M."/>
            <person name="Sonobe K."/>
            <person name="Ishii M."/>
            <person name="Ohtani R."/>
            <person name="Kanamori-Sato M."/>
            <person name="Honoki R."/>
            <person name="Miyazaki D."/>
            <person name="Mochizuki H."/>
            <person name="Umetsu J."/>
            <person name="Higashi K."/>
            <person name="Shibata D."/>
            <person name="Kamiya Y."/>
            <person name="Sato N."/>
            <person name="Nakamura Y."/>
            <person name="Tabata S."/>
            <person name="Ida S."/>
            <person name="Kurokawa K."/>
            <person name="Ohta H."/>
        </authorList>
    </citation>
    <scope>NUCLEOTIDE SEQUENCE [LARGE SCALE GENOMIC DNA]</scope>
    <source>
        <strain evidence="8 9">NIES-2285</strain>
    </source>
</reference>
<keyword evidence="4" id="KW-0560">Oxidoreductase</keyword>
<evidence type="ECO:0000313" key="9">
    <source>
        <dbReference type="Proteomes" id="UP000054558"/>
    </source>
</evidence>
<evidence type="ECO:0000256" key="6">
    <source>
        <dbReference type="SAM" id="SignalP"/>
    </source>
</evidence>